<dbReference type="Pfam" id="PF01022">
    <property type="entry name" value="HTH_5"/>
    <property type="match status" value="1"/>
</dbReference>
<dbReference type="SUPFAM" id="SSF46785">
    <property type="entry name" value="Winged helix' DNA-binding domain"/>
    <property type="match status" value="1"/>
</dbReference>
<gene>
    <name evidence="5" type="ORF">HNR50_003024</name>
</gene>
<dbReference type="InterPro" id="IPR051081">
    <property type="entry name" value="HTH_MetalResp_TranReg"/>
</dbReference>
<dbReference type="PRINTS" id="PR00778">
    <property type="entry name" value="HTHARSR"/>
</dbReference>
<sequence length="347" mass="40999">MTGDHFTYNMLMEFHSFLNNLASYDDEFKKYTDFSRPDAFVEDLIDSVYEDLSPAMKGDLKLFYGDSVLVPYALIASWVLGTASDYKQFRNILQKMSADDLLGFILSTEEEDTRNEETEEQSFERIEAQLAVLDMDETIIDSYRELKKFPEQTMNRIRLFLDQFYFTYFEQAEEKIESFLKEKVKEHSGIYSRDSSLFKKSIIKVSFDDQCDSQEEYLFTIGYLSGGQQSYHQSGCRIFCYYGYQFEKLFDPEFLEKQIGDFFKAVSDETRLKMIRLLSRKSWYSTELAEELELNKATVSYHMKILTRLNIIDISLGRNKRIYYRLNLEDLTGYFNNFLSSLQKAEQ</sequence>
<dbReference type="Proteomes" id="UP000587760">
    <property type="component" value="Unassembled WGS sequence"/>
</dbReference>
<dbReference type="PANTHER" id="PTHR33154:SF38">
    <property type="entry name" value="HTH ARSR-TYPE DOMAIN-CONTAINING PROTEIN"/>
    <property type="match status" value="1"/>
</dbReference>
<dbReference type="InterPro" id="IPR036390">
    <property type="entry name" value="WH_DNA-bd_sf"/>
</dbReference>
<comment type="caution">
    <text evidence="5">The sequence shown here is derived from an EMBL/GenBank/DDBJ whole genome shotgun (WGS) entry which is preliminary data.</text>
</comment>
<evidence type="ECO:0000313" key="6">
    <source>
        <dbReference type="Proteomes" id="UP000587760"/>
    </source>
</evidence>
<evidence type="ECO:0000259" key="4">
    <source>
        <dbReference type="PROSITE" id="PS50987"/>
    </source>
</evidence>
<dbReference type="InterPro" id="IPR036388">
    <property type="entry name" value="WH-like_DNA-bd_sf"/>
</dbReference>
<dbReference type="EMBL" id="JACHGJ010000006">
    <property type="protein sequence ID" value="MBB6481344.1"/>
    <property type="molecule type" value="Genomic_DNA"/>
</dbReference>
<name>A0A841R7U0_9SPIO</name>
<proteinExistence type="predicted"/>
<organism evidence="5 6">
    <name type="scientific">Spirochaeta isovalerica</name>
    <dbReference type="NCBI Taxonomy" id="150"/>
    <lineage>
        <taxon>Bacteria</taxon>
        <taxon>Pseudomonadati</taxon>
        <taxon>Spirochaetota</taxon>
        <taxon>Spirochaetia</taxon>
        <taxon>Spirochaetales</taxon>
        <taxon>Spirochaetaceae</taxon>
        <taxon>Spirochaeta</taxon>
    </lineage>
</organism>
<keyword evidence="3" id="KW-0804">Transcription</keyword>
<dbReference type="PANTHER" id="PTHR33154">
    <property type="entry name" value="TRANSCRIPTIONAL REGULATOR, ARSR FAMILY"/>
    <property type="match status" value="1"/>
</dbReference>
<keyword evidence="2 5" id="KW-0238">DNA-binding</keyword>
<keyword evidence="6" id="KW-1185">Reference proteome</keyword>
<protein>
    <submittedName>
        <fullName evidence="5">DNA-binding transcriptional ArsR family regulator</fullName>
    </submittedName>
</protein>
<evidence type="ECO:0000256" key="1">
    <source>
        <dbReference type="ARBA" id="ARBA00023015"/>
    </source>
</evidence>
<dbReference type="Gene3D" id="1.10.10.10">
    <property type="entry name" value="Winged helix-like DNA-binding domain superfamily/Winged helix DNA-binding domain"/>
    <property type="match status" value="1"/>
</dbReference>
<dbReference type="InterPro" id="IPR001845">
    <property type="entry name" value="HTH_ArsR_DNA-bd_dom"/>
</dbReference>
<reference evidence="5 6" key="1">
    <citation type="submission" date="2020-08" db="EMBL/GenBank/DDBJ databases">
        <title>Genomic Encyclopedia of Type Strains, Phase IV (KMG-IV): sequencing the most valuable type-strain genomes for metagenomic binning, comparative biology and taxonomic classification.</title>
        <authorList>
            <person name="Goeker M."/>
        </authorList>
    </citation>
    <scope>NUCLEOTIDE SEQUENCE [LARGE SCALE GENOMIC DNA]</scope>
    <source>
        <strain evidence="5 6">DSM 2461</strain>
    </source>
</reference>
<dbReference type="GO" id="GO:0003700">
    <property type="term" value="F:DNA-binding transcription factor activity"/>
    <property type="evidence" value="ECO:0007669"/>
    <property type="project" value="InterPro"/>
</dbReference>
<dbReference type="InterPro" id="IPR011991">
    <property type="entry name" value="ArsR-like_HTH"/>
</dbReference>
<feature type="domain" description="HTH arsR-type" evidence="4">
    <location>
        <begin position="251"/>
        <end position="346"/>
    </location>
</feature>
<dbReference type="GO" id="GO:0003677">
    <property type="term" value="F:DNA binding"/>
    <property type="evidence" value="ECO:0007669"/>
    <property type="project" value="UniProtKB-KW"/>
</dbReference>
<dbReference type="PROSITE" id="PS50987">
    <property type="entry name" value="HTH_ARSR_2"/>
    <property type="match status" value="1"/>
</dbReference>
<dbReference type="AlphaFoldDB" id="A0A841R7U0"/>
<dbReference type="CDD" id="cd00090">
    <property type="entry name" value="HTH_ARSR"/>
    <property type="match status" value="1"/>
</dbReference>
<accession>A0A841R7U0</accession>
<keyword evidence="1" id="KW-0805">Transcription regulation</keyword>
<evidence type="ECO:0000256" key="3">
    <source>
        <dbReference type="ARBA" id="ARBA00023163"/>
    </source>
</evidence>
<evidence type="ECO:0000313" key="5">
    <source>
        <dbReference type="EMBL" id="MBB6481344.1"/>
    </source>
</evidence>
<evidence type="ECO:0000256" key="2">
    <source>
        <dbReference type="ARBA" id="ARBA00023125"/>
    </source>
</evidence>
<dbReference type="RefSeq" id="WP_184747596.1">
    <property type="nucleotide sequence ID" value="NZ_JACHGJ010000006.1"/>
</dbReference>
<dbReference type="SMART" id="SM00418">
    <property type="entry name" value="HTH_ARSR"/>
    <property type="match status" value="1"/>
</dbReference>